<feature type="compositionally biased region" description="Basic residues" evidence="1">
    <location>
        <begin position="151"/>
        <end position="165"/>
    </location>
</feature>
<feature type="domain" description="KATNIP" evidence="2">
    <location>
        <begin position="53"/>
        <end position="97"/>
    </location>
</feature>
<organism evidence="3 4">
    <name type="scientific">Prorocentrum cordatum</name>
    <dbReference type="NCBI Taxonomy" id="2364126"/>
    <lineage>
        <taxon>Eukaryota</taxon>
        <taxon>Sar</taxon>
        <taxon>Alveolata</taxon>
        <taxon>Dinophyceae</taxon>
        <taxon>Prorocentrales</taxon>
        <taxon>Prorocentraceae</taxon>
        <taxon>Prorocentrum</taxon>
    </lineage>
</organism>
<protein>
    <recommendedName>
        <fullName evidence="2">KATNIP domain-containing protein</fullName>
    </recommendedName>
</protein>
<feature type="region of interest" description="Disordered" evidence="1">
    <location>
        <begin position="146"/>
        <end position="181"/>
    </location>
</feature>
<accession>A0ABN9UU63</accession>
<proteinExistence type="predicted"/>
<sequence>MWLAPFVKPERAASGRGSEAAVTGNIIKIDLETRIPGGRGLPHLELQQESRGSEEDAVRGVKEFSVYCDDRYVAAFLCRKAPGHVNFDFKQVVLLDQPPCDAVRRPGALPPAPRVPSRGRGGRPPTGTPDRIWRWRARALLLQDLGTAPARPRKSGRAPAGRRRPPALAPARRPAGRSSRTYETPLHPCGFVFKLLLLDTWSDVHYVGLDGVELYDLEGRPLRPKRVHSSRGSVRDLPGMENDSRTEESLLHGAPGTSGRMWLAPFARHPPNSVELVFDEPTQISAVHIWNYTRTTPSRGVRDVEIYVDDLLIYQGILRQRTPGGDAAGRAAAGRCGEAVLFTALPEIVEREKPFVYLPSADELVAFFDERGRLDQGGGCPGDALLVRPMTAVTRAP</sequence>
<dbReference type="InterPro" id="IPR026704">
    <property type="entry name" value="KATNIP"/>
</dbReference>
<dbReference type="PANTHER" id="PTHR21534">
    <property type="entry name" value="KATANIN-INTERACTING PROTEIN"/>
    <property type="match status" value="1"/>
</dbReference>
<dbReference type="Proteomes" id="UP001189429">
    <property type="component" value="Unassembled WGS sequence"/>
</dbReference>
<evidence type="ECO:0000313" key="4">
    <source>
        <dbReference type="Proteomes" id="UP001189429"/>
    </source>
</evidence>
<name>A0ABN9UU63_9DINO</name>
<feature type="domain" description="KATNIP" evidence="2">
    <location>
        <begin position="178"/>
        <end position="320"/>
    </location>
</feature>
<feature type="compositionally biased region" description="Low complexity" evidence="1">
    <location>
        <begin position="169"/>
        <end position="179"/>
    </location>
</feature>
<gene>
    <name evidence="3" type="ORF">PCOR1329_LOCUS51717</name>
</gene>
<dbReference type="Pfam" id="PF14652">
    <property type="entry name" value="DUF4457"/>
    <property type="match status" value="2"/>
</dbReference>
<dbReference type="InterPro" id="IPR027859">
    <property type="entry name" value="KATNIP_dom"/>
</dbReference>
<feature type="region of interest" description="Disordered" evidence="1">
    <location>
        <begin position="225"/>
        <end position="254"/>
    </location>
</feature>
<evidence type="ECO:0000256" key="1">
    <source>
        <dbReference type="SAM" id="MobiDB-lite"/>
    </source>
</evidence>
<dbReference type="EMBL" id="CAUYUJ010016282">
    <property type="protein sequence ID" value="CAK0863615.1"/>
    <property type="molecule type" value="Genomic_DNA"/>
</dbReference>
<comment type="caution">
    <text evidence="3">The sequence shown here is derived from an EMBL/GenBank/DDBJ whole genome shotgun (WGS) entry which is preliminary data.</text>
</comment>
<reference evidence="3" key="1">
    <citation type="submission" date="2023-10" db="EMBL/GenBank/DDBJ databases">
        <authorList>
            <person name="Chen Y."/>
            <person name="Shah S."/>
            <person name="Dougan E. K."/>
            <person name="Thang M."/>
            <person name="Chan C."/>
        </authorList>
    </citation>
    <scope>NUCLEOTIDE SEQUENCE [LARGE SCALE GENOMIC DNA]</scope>
</reference>
<evidence type="ECO:0000313" key="3">
    <source>
        <dbReference type="EMBL" id="CAK0863615.1"/>
    </source>
</evidence>
<feature type="region of interest" description="Disordered" evidence="1">
    <location>
        <begin position="105"/>
        <end position="130"/>
    </location>
</feature>
<dbReference type="PANTHER" id="PTHR21534:SF0">
    <property type="entry name" value="KATANIN-INTERACTING PROTEIN"/>
    <property type="match status" value="1"/>
</dbReference>
<feature type="compositionally biased region" description="Low complexity" evidence="1">
    <location>
        <begin position="115"/>
        <end position="129"/>
    </location>
</feature>
<keyword evidence="4" id="KW-1185">Reference proteome</keyword>
<evidence type="ECO:0000259" key="2">
    <source>
        <dbReference type="Pfam" id="PF14652"/>
    </source>
</evidence>